<reference evidence="10 11" key="1">
    <citation type="journal article" date="2018" name="Int. J. Syst. Evol. Microbiol.">
        <title>Lactobacillus bambusae sp. nov., isolated from a traditional fermented Ma-bamboo shoots of Taiwan.</title>
        <authorList>
            <person name="Wang L.-T."/>
        </authorList>
    </citation>
    <scope>NUCLEOTIDE SEQUENCE [LARGE SCALE GENOMIC DNA]</scope>
    <source>
        <strain evidence="10 11">BS-W1</strain>
    </source>
</reference>
<keyword evidence="4 8" id="KW-1003">Cell membrane</keyword>
<keyword evidence="6 9" id="KW-1133">Transmembrane helix</keyword>
<dbReference type="PANTHER" id="PTHR38438">
    <property type="entry name" value="RIBOFLAVIN TRANSPORTER RIBU"/>
    <property type="match status" value="1"/>
</dbReference>
<evidence type="ECO:0000256" key="1">
    <source>
        <dbReference type="ARBA" id="ARBA00004651"/>
    </source>
</evidence>
<comment type="similarity">
    <text evidence="2 8">Belongs to the prokaryotic riboflavin transporter (P-RFT) (TC 2.A.87) family.</text>
</comment>
<dbReference type="GO" id="GO:0032217">
    <property type="term" value="F:riboflavin transmembrane transporter activity"/>
    <property type="evidence" value="ECO:0007669"/>
    <property type="project" value="UniProtKB-UniRule"/>
</dbReference>
<evidence type="ECO:0000256" key="6">
    <source>
        <dbReference type="ARBA" id="ARBA00022989"/>
    </source>
</evidence>
<keyword evidence="11" id="KW-1185">Reference proteome</keyword>
<evidence type="ECO:0000313" key="11">
    <source>
        <dbReference type="Proteomes" id="UP000245080"/>
    </source>
</evidence>
<dbReference type="InterPro" id="IPR024529">
    <property type="entry name" value="ECF_trnsprt_substrate-spec"/>
</dbReference>
<organism evidence="10 11">
    <name type="scientific">Levilactobacillus bambusae</name>
    <dbReference type="NCBI Taxonomy" id="2024736"/>
    <lineage>
        <taxon>Bacteria</taxon>
        <taxon>Bacillati</taxon>
        <taxon>Bacillota</taxon>
        <taxon>Bacilli</taxon>
        <taxon>Lactobacillales</taxon>
        <taxon>Lactobacillaceae</taxon>
        <taxon>Levilactobacillus</taxon>
    </lineage>
</organism>
<dbReference type="EMBL" id="QCXQ01000001">
    <property type="protein sequence ID" value="PWG00797.1"/>
    <property type="molecule type" value="Genomic_DNA"/>
</dbReference>
<gene>
    <name evidence="10" type="ORF">DCM90_01065</name>
</gene>
<feature type="transmembrane region" description="Helical" evidence="9">
    <location>
        <begin position="18"/>
        <end position="39"/>
    </location>
</feature>
<dbReference type="Pfam" id="PF12822">
    <property type="entry name" value="ECF_trnsprt"/>
    <property type="match status" value="1"/>
</dbReference>
<keyword evidence="5 9" id="KW-0812">Transmembrane</keyword>
<comment type="function">
    <text evidence="8">Probably a riboflavin-binding protein that interacts with the energy-coupling factor (ECF) ABC-transporter complex.</text>
</comment>
<protein>
    <recommendedName>
        <fullName evidence="8">Riboflavin transporter</fullName>
    </recommendedName>
</protein>
<evidence type="ECO:0000256" key="9">
    <source>
        <dbReference type="SAM" id="Phobius"/>
    </source>
</evidence>
<name>A0A2V1N0N1_9LACO</name>
<evidence type="ECO:0000256" key="7">
    <source>
        <dbReference type="ARBA" id="ARBA00023136"/>
    </source>
</evidence>
<feature type="transmembrane region" description="Helical" evidence="9">
    <location>
        <begin position="118"/>
        <end position="140"/>
    </location>
</feature>
<evidence type="ECO:0000256" key="5">
    <source>
        <dbReference type="ARBA" id="ARBA00022692"/>
    </source>
</evidence>
<proteinExistence type="inferred from homology"/>
<comment type="subcellular location">
    <subcellularLocation>
        <location evidence="1">Cell membrane</location>
        <topology evidence="1">Multi-pass membrane protein</topology>
    </subcellularLocation>
</comment>
<dbReference type="InterPro" id="IPR025720">
    <property type="entry name" value="RibU"/>
</dbReference>
<keyword evidence="7 8" id="KW-0472">Membrane</keyword>
<dbReference type="Gene3D" id="1.10.1760.20">
    <property type="match status" value="1"/>
</dbReference>
<accession>A0A2V1N0N1</accession>
<dbReference type="RefSeq" id="WP_109249510.1">
    <property type="nucleotide sequence ID" value="NZ_QCXQ01000001.1"/>
</dbReference>
<dbReference type="AlphaFoldDB" id="A0A2V1N0N1"/>
<dbReference type="Proteomes" id="UP000245080">
    <property type="component" value="Unassembled WGS sequence"/>
</dbReference>
<evidence type="ECO:0000256" key="8">
    <source>
        <dbReference type="PIRNR" id="PIRNR037778"/>
    </source>
</evidence>
<sequence>MVNGTHHTRFSVRTMVQVALFACCAYILMFLSFPIIPFVSYMKLDFSEVVILLAMVILGPTEAILVSAIEALLYFVTTGVDIPNLIGVGTAFIAALAFMLPIYWTAKALKNQTFLRRAIVSVLVGTLTLTVVMALANWLVITPLYLNVLHMSIGMPLSKLVLLGVIPFNLLKGVIIGIVFIFMMQRMNGWIATHRNQF</sequence>
<feature type="transmembrane region" description="Helical" evidence="9">
    <location>
        <begin position="82"/>
        <end position="106"/>
    </location>
</feature>
<feature type="transmembrane region" description="Helical" evidence="9">
    <location>
        <begin position="160"/>
        <end position="182"/>
    </location>
</feature>
<dbReference type="PIRSF" id="PIRSF037778">
    <property type="entry name" value="UCP037778_transp_RibU"/>
    <property type="match status" value="1"/>
</dbReference>
<dbReference type="PANTHER" id="PTHR38438:SF1">
    <property type="entry name" value="RIBOFLAVIN TRANSPORTER RIBU"/>
    <property type="match status" value="1"/>
</dbReference>
<dbReference type="OrthoDB" id="9809216at2"/>
<evidence type="ECO:0000256" key="3">
    <source>
        <dbReference type="ARBA" id="ARBA00022448"/>
    </source>
</evidence>
<dbReference type="GO" id="GO:0005886">
    <property type="term" value="C:plasma membrane"/>
    <property type="evidence" value="ECO:0007669"/>
    <property type="project" value="UniProtKB-SubCell"/>
</dbReference>
<evidence type="ECO:0000256" key="4">
    <source>
        <dbReference type="ARBA" id="ARBA00022475"/>
    </source>
</evidence>
<feature type="transmembrane region" description="Helical" evidence="9">
    <location>
        <begin position="51"/>
        <end position="76"/>
    </location>
</feature>
<evidence type="ECO:0000313" key="10">
    <source>
        <dbReference type="EMBL" id="PWG00797.1"/>
    </source>
</evidence>
<keyword evidence="3 8" id="KW-0813">Transport</keyword>
<evidence type="ECO:0000256" key="2">
    <source>
        <dbReference type="ARBA" id="ARBA00005540"/>
    </source>
</evidence>
<comment type="caution">
    <text evidence="10">The sequence shown here is derived from an EMBL/GenBank/DDBJ whole genome shotgun (WGS) entry which is preliminary data.</text>
</comment>